<dbReference type="InterPro" id="IPR056209">
    <property type="entry name" value="SU10_adaptor"/>
</dbReference>
<gene>
    <name evidence="1" type="ORF">MM415B03029_0006</name>
</gene>
<sequence>MSTTLGGTVNVGLRTIGEPEVTAFTSTNILQQELIKAANEGVHDILEAARYRWGLFYDGLTTADAITTEQVAVTADSTTVTSVDDDDAGAMNFGSVVAGDWLRVSGDMTSYRVESVDSVSDPNTLVLEDAYVGATSTGSAYKIVRDIFAISTSSLDEVIIAAYGDNSASYPTSRILNVDLRRIFSISGGDLHSDTSGKPRYMAQIGSDSSGNPQFRLWPYPDDQYLIELWYTLKFTSNTTFATSMFGANAPDIAYDAVDHYVRWRACMYDNDPRQADTWYQKYMDARNKVVAREARTYRDGHGVNVVTYRRDRGSVNGCRTESQIAFDTVGVGGYGRAR</sequence>
<evidence type="ECO:0000313" key="1">
    <source>
        <dbReference type="EMBL" id="QJA87216.1"/>
    </source>
</evidence>
<accession>A0A6M3KYE7</accession>
<organism evidence="1">
    <name type="scientific">viral metagenome</name>
    <dbReference type="NCBI Taxonomy" id="1070528"/>
    <lineage>
        <taxon>unclassified sequences</taxon>
        <taxon>metagenomes</taxon>
        <taxon>organismal metagenomes</taxon>
    </lineage>
</organism>
<reference evidence="1" key="1">
    <citation type="submission" date="2020-03" db="EMBL/GenBank/DDBJ databases">
        <title>The deep terrestrial virosphere.</title>
        <authorList>
            <person name="Holmfeldt K."/>
            <person name="Nilsson E."/>
            <person name="Simone D."/>
            <person name="Lopez-Fernandez M."/>
            <person name="Wu X."/>
            <person name="de Brujin I."/>
            <person name="Lundin D."/>
            <person name="Andersson A."/>
            <person name="Bertilsson S."/>
            <person name="Dopson M."/>
        </authorList>
    </citation>
    <scope>NUCLEOTIDE SEQUENCE</scope>
    <source>
        <strain evidence="1">MM415B03029</strain>
    </source>
</reference>
<dbReference type="EMBL" id="MT142689">
    <property type="protein sequence ID" value="QJA87216.1"/>
    <property type="molecule type" value="Genomic_DNA"/>
</dbReference>
<dbReference type="AlphaFoldDB" id="A0A6M3KYE7"/>
<protein>
    <submittedName>
        <fullName evidence="1">Uncharacterized protein</fullName>
    </submittedName>
</protein>
<name>A0A6M3KYE7_9ZZZZ</name>
<dbReference type="Pfam" id="PF24175">
    <property type="entry name" value="SU10_adaptor"/>
    <property type="match status" value="1"/>
</dbReference>
<proteinExistence type="predicted"/>